<evidence type="ECO:0000259" key="3">
    <source>
        <dbReference type="PROSITE" id="PS51352"/>
    </source>
</evidence>
<dbReference type="PANTHER" id="PTHR15337">
    <property type="entry name" value="ANTERIOR GRADIENT PROTEIN-RELATED"/>
    <property type="match status" value="1"/>
</dbReference>
<evidence type="ECO:0000256" key="2">
    <source>
        <dbReference type="SAM" id="MobiDB-lite"/>
    </source>
</evidence>
<dbReference type="STRING" id="264201.pc1600"/>
<dbReference type="RefSeq" id="WP_011176146.1">
    <property type="nucleotide sequence ID" value="NC_005861.2"/>
</dbReference>
<sequence length="207" mass="23179">MKKITNFLISGTLTLTAIIPLFGQSPSNQQAYPNQTYAQPTTTKGQMNQSKTHDQSSRHFGSQNLNEHSLTWITNYHEAVAQSQSTGKPIILLFTGTNWCPACMKLEKEVLTKPEFAQGVGNQFIFFKAEFPDYGEDAIMSSPYSTLLQRYNINAFPTLVVINASGQLLFTVNYKAGGPTVYINELLQKLNPGQFSGSMNHFNTYYR</sequence>
<evidence type="ECO:0000313" key="4">
    <source>
        <dbReference type="EMBL" id="CAF24324.1"/>
    </source>
</evidence>
<feature type="region of interest" description="Disordered" evidence="2">
    <location>
        <begin position="29"/>
        <end position="61"/>
    </location>
</feature>
<dbReference type="PANTHER" id="PTHR15337:SF11">
    <property type="entry name" value="THIOREDOXIN DOMAIN-CONTAINING PROTEIN"/>
    <property type="match status" value="1"/>
</dbReference>
<dbReference type="InterPro" id="IPR036249">
    <property type="entry name" value="Thioredoxin-like_sf"/>
</dbReference>
<keyword evidence="1" id="KW-0732">Signal</keyword>
<dbReference type="Pfam" id="PF13899">
    <property type="entry name" value="Thioredoxin_7"/>
    <property type="match status" value="1"/>
</dbReference>
<dbReference type="InterPro" id="IPR013766">
    <property type="entry name" value="Thioredoxin_domain"/>
</dbReference>
<reference evidence="4 5" key="1">
    <citation type="journal article" date="2004" name="Science">
        <title>Illuminating the evolutionary history of chlamydiae.</title>
        <authorList>
            <person name="Horn M."/>
            <person name="Collingro A."/>
            <person name="Schmitz-Esser S."/>
            <person name="Beier C.L."/>
            <person name="Purkhold U."/>
            <person name="Fartmann B."/>
            <person name="Brandt P."/>
            <person name="Nyakatura G.J."/>
            <person name="Droege M."/>
            <person name="Frishman D."/>
            <person name="Rattei T."/>
            <person name="Mewes H."/>
            <person name="Wagner M."/>
        </authorList>
    </citation>
    <scope>NUCLEOTIDE SEQUENCE [LARGE SCALE GENOMIC DNA]</scope>
    <source>
        <strain evidence="4 5">UWE25</strain>
    </source>
</reference>
<dbReference type="Proteomes" id="UP000000529">
    <property type="component" value="Chromosome"/>
</dbReference>
<dbReference type="PROSITE" id="PS51352">
    <property type="entry name" value="THIOREDOXIN_2"/>
    <property type="match status" value="1"/>
</dbReference>
<dbReference type="EMBL" id="BX908798">
    <property type="protein sequence ID" value="CAF24324.1"/>
    <property type="molecule type" value="Genomic_DNA"/>
</dbReference>
<feature type="compositionally biased region" description="Polar residues" evidence="2">
    <location>
        <begin position="29"/>
        <end position="50"/>
    </location>
</feature>
<dbReference type="SUPFAM" id="SSF52833">
    <property type="entry name" value="Thioredoxin-like"/>
    <property type="match status" value="1"/>
</dbReference>
<proteinExistence type="predicted"/>
<gene>
    <name evidence="4" type="ORF">PC_RS10075</name>
</gene>
<dbReference type="HOGENOM" id="CLU_1325300_0_0_0"/>
<evidence type="ECO:0000256" key="1">
    <source>
        <dbReference type="ARBA" id="ARBA00022729"/>
    </source>
</evidence>
<dbReference type="KEGG" id="pcu:PC_RS10075"/>
<protein>
    <recommendedName>
        <fullName evidence="3">Thioredoxin domain-containing protein</fullName>
    </recommendedName>
</protein>
<dbReference type="InterPro" id="IPR051099">
    <property type="entry name" value="AGR/TXD"/>
</dbReference>
<dbReference type="OrthoDB" id="9811036at2"/>
<name>Q6MAS5_PARUW</name>
<dbReference type="eggNOG" id="COG0526">
    <property type="taxonomic scope" value="Bacteria"/>
</dbReference>
<dbReference type="Gene3D" id="3.40.30.10">
    <property type="entry name" value="Glutaredoxin"/>
    <property type="match status" value="1"/>
</dbReference>
<accession>Q6MAS5</accession>
<keyword evidence="5" id="KW-1185">Reference proteome</keyword>
<feature type="domain" description="Thioredoxin" evidence="3">
    <location>
        <begin position="26"/>
        <end position="195"/>
    </location>
</feature>
<evidence type="ECO:0000313" key="5">
    <source>
        <dbReference type="Proteomes" id="UP000000529"/>
    </source>
</evidence>
<dbReference type="AlphaFoldDB" id="Q6MAS5"/>
<organism evidence="4 5">
    <name type="scientific">Protochlamydia amoebophila (strain UWE25)</name>
    <dbReference type="NCBI Taxonomy" id="264201"/>
    <lineage>
        <taxon>Bacteria</taxon>
        <taxon>Pseudomonadati</taxon>
        <taxon>Chlamydiota</taxon>
        <taxon>Chlamydiia</taxon>
        <taxon>Parachlamydiales</taxon>
        <taxon>Parachlamydiaceae</taxon>
        <taxon>Candidatus Protochlamydia</taxon>
    </lineage>
</organism>